<evidence type="ECO:0000313" key="10">
    <source>
        <dbReference type="EMBL" id="TWT70712.1"/>
    </source>
</evidence>
<evidence type="ECO:0000256" key="1">
    <source>
        <dbReference type="ARBA" id="ARBA00004141"/>
    </source>
</evidence>
<dbReference type="InterPro" id="IPR013833">
    <property type="entry name" value="Cyt_c_oxidase_su3_a-hlx"/>
</dbReference>
<dbReference type="InterPro" id="IPR024791">
    <property type="entry name" value="Cyt_c/ubiquinol_Oxase_su3"/>
</dbReference>
<evidence type="ECO:0000256" key="2">
    <source>
        <dbReference type="ARBA" id="ARBA00010581"/>
    </source>
</evidence>
<dbReference type="EMBL" id="SJPL01000001">
    <property type="protein sequence ID" value="TWT70712.1"/>
    <property type="molecule type" value="Genomic_DNA"/>
</dbReference>
<keyword evidence="13" id="KW-1185">Reference proteome</keyword>
<sequence>MGPFAMPRSNKNRPHKLPSDHRAQQGGMLFLLSLVIFFLSSLLLYGLYAYWRRDDPQSQMPLPLTFLISTGCLLAISGLVHAATRTVRRQKRWQTSILLITSSIAAVLFMYVQFRSMRTMMSGSDVAEGIGRGVIGMVFVLAFLHALHVAGGIISLAIVSVRSVLGKYDHERHWPVDFAAHYWHFLDVVWLMMLATFWMTTGGFA</sequence>
<dbReference type="Pfam" id="PF00510">
    <property type="entry name" value="COX3"/>
    <property type="match status" value="1"/>
</dbReference>
<dbReference type="GO" id="GO:0005886">
    <property type="term" value="C:plasma membrane"/>
    <property type="evidence" value="ECO:0007669"/>
    <property type="project" value="UniProtKB-SubCell"/>
</dbReference>
<dbReference type="EMBL" id="SJPZ01000001">
    <property type="protein sequence ID" value="TWU65349.1"/>
    <property type="molecule type" value="Genomic_DNA"/>
</dbReference>
<feature type="transmembrane region" description="Helical" evidence="8">
    <location>
        <begin position="29"/>
        <end position="51"/>
    </location>
</feature>
<feature type="transmembrane region" description="Helical" evidence="8">
    <location>
        <begin position="182"/>
        <end position="200"/>
    </location>
</feature>
<evidence type="ECO:0000256" key="4">
    <source>
        <dbReference type="ARBA" id="ARBA00022989"/>
    </source>
</evidence>
<gene>
    <name evidence="11" type="primary">caaA</name>
    <name evidence="10" type="ORF">Pan14r_30190</name>
    <name evidence="11" type="ORF">V7x_08960</name>
</gene>
<dbReference type="InterPro" id="IPR000298">
    <property type="entry name" value="Cyt_c_oxidase-like_su3"/>
</dbReference>
<evidence type="ECO:0000256" key="6">
    <source>
        <dbReference type="RuleBase" id="RU003376"/>
    </source>
</evidence>
<dbReference type="PROSITE" id="PS50253">
    <property type="entry name" value="COX3"/>
    <property type="match status" value="1"/>
</dbReference>
<feature type="region of interest" description="Disordered" evidence="7">
    <location>
        <begin position="1"/>
        <end position="20"/>
    </location>
</feature>
<keyword evidence="11" id="KW-0560">Oxidoreductase</keyword>
<dbReference type="Proteomes" id="UP000317238">
    <property type="component" value="Unassembled WGS sequence"/>
</dbReference>
<feature type="transmembrane region" description="Helical" evidence="8">
    <location>
        <begin position="134"/>
        <end position="161"/>
    </location>
</feature>
<feature type="transmembrane region" description="Helical" evidence="8">
    <location>
        <begin position="63"/>
        <end position="84"/>
    </location>
</feature>
<feature type="transmembrane region" description="Helical" evidence="8">
    <location>
        <begin position="96"/>
        <end position="114"/>
    </location>
</feature>
<dbReference type="InterPro" id="IPR035973">
    <property type="entry name" value="Cyt_c_oxidase_su3-like_sf"/>
</dbReference>
<dbReference type="PANTHER" id="PTHR11403:SF10">
    <property type="entry name" value="CYTOCHROME C OXIDASE"/>
    <property type="match status" value="1"/>
</dbReference>
<protein>
    <submittedName>
        <fullName evidence="11">Cytochrome c oxidase polypeptide I+III</fullName>
        <ecNumber evidence="11">1.9.3.1</ecNumber>
    </submittedName>
</protein>
<evidence type="ECO:0000313" key="13">
    <source>
        <dbReference type="Proteomes" id="UP000317238"/>
    </source>
</evidence>
<dbReference type="Gene3D" id="1.20.120.80">
    <property type="entry name" value="Cytochrome c oxidase, subunit III, four-helix bundle"/>
    <property type="match status" value="1"/>
</dbReference>
<dbReference type="GO" id="GO:0019646">
    <property type="term" value="P:aerobic electron transport chain"/>
    <property type="evidence" value="ECO:0007669"/>
    <property type="project" value="InterPro"/>
</dbReference>
<keyword evidence="5 8" id="KW-0472">Membrane</keyword>
<evidence type="ECO:0000256" key="3">
    <source>
        <dbReference type="ARBA" id="ARBA00022692"/>
    </source>
</evidence>
<keyword evidence="3 6" id="KW-0812">Transmembrane</keyword>
<feature type="domain" description="Heme-copper oxidase subunit III family profile" evidence="9">
    <location>
        <begin position="1"/>
        <end position="202"/>
    </location>
</feature>
<accession>A0A5C6FR21</accession>
<comment type="similarity">
    <text evidence="2 6">Belongs to the cytochrome c oxidase subunit 3 family.</text>
</comment>
<name>A0A5C6FR21_9PLAN</name>
<proteinExistence type="inferred from homology"/>
<keyword evidence="4 8" id="KW-1133">Transmembrane helix</keyword>
<evidence type="ECO:0000313" key="11">
    <source>
        <dbReference type="EMBL" id="TWU65349.1"/>
    </source>
</evidence>
<dbReference type="GO" id="GO:0004129">
    <property type="term" value="F:cytochrome-c oxidase activity"/>
    <property type="evidence" value="ECO:0007669"/>
    <property type="project" value="InterPro"/>
</dbReference>
<reference evidence="12 13" key="1">
    <citation type="submission" date="2019-02" db="EMBL/GenBank/DDBJ databases">
        <title>Deep-cultivation of Planctomycetes and their phenomic and genomic characterization uncovers novel biology.</title>
        <authorList>
            <person name="Wiegand S."/>
            <person name="Jogler M."/>
            <person name="Boedeker C."/>
            <person name="Pinto D."/>
            <person name="Vollmers J."/>
            <person name="Rivas-Marin E."/>
            <person name="Kohn T."/>
            <person name="Peeters S.H."/>
            <person name="Heuer A."/>
            <person name="Rast P."/>
            <person name="Oberbeckmann S."/>
            <person name="Bunk B."/>
            <person name="Jeske O."/>
            <person name="Meyerdierks A."/>
            <person name="Storesund J.E."/>
            <person name="Kallscheuer N."/>
            <person name="Luecker S."/>
            <person name="Lage O.M."/>
            <person name="Pohl T."/>
            <person name="Merkel B.J."/>
            <person name="Hornburger P."/>
            <person name="Mueller R.-W."/>
            <person name="Bruemmer F."/>
            <person name="Labrenz M."/>
            <person name="Spormann A.M."/>
            <person name="Op Den Camp H."/>
            <person name="Overmann J."/>
            <person name="Amann R."/>
            <person name="Jetten M.S.M."/>
            <person name="Mascher T."/>
            <person name="Medema M.H."/>
            <person name="Devos D.P."/>
            <person name="Kaster A.-K."/>
            <person name="Ovreas L."/>
            <person name="Rohde M."/>
            <person name="Galperin M.Y."/>
            <person name="Jogler C."/>
        </authorList>
    </citation>
    <scope>NUCLEOTIDE SEQUENCE [LARGE SCALE GENOMIC DNA]</scope>
    <source>
        <strain evidence="10 13">Pan14r</strain>
        <strain evidence="11 12">V7</strain>
    </source>
</reference>
<dbReference type="AlphaFoldDB" id="A0A5C6FR21"/>
<organism evidence="11 12">
    <name type="scientific">Crateriforma conspicua</name>
    <dbReference type="NCBI Taxonomy" id="2527996"/>
    <lineage>
        <taxon>Bacteria</taxon>
        <taxon>Pseudomonadati</taxon>
        <taxon>Planctomycetota</taxon>
        <taxon>Planctomycetia</taxon>
        <taxon>Planctomycetales</taxon>
        <taxon>Planctomycetaceae</taxon>
        <taxon>Crateriforma</taxon>
    </lineage>
</organism>
<dbReference type="SUPFAM" id="SSF81452">
    <property type="entry name" value="Cytochrome c oxidase subunit III-like"/>
    <property type="match status" value="1"/>
</dbReference>
<evidence type="ECO:0000256" key="8">
    <source>
        <dbReference type="SAM" id="Phobius"/>
    </source>
</evidence>
<evidence type="ECO:0000256" key="7">
    <source>
        <dbReference type="SAM" id="MobiDB-lite"/>
    </source>
</evidence>
<evidence type="ECO:0000256" key="5">
    <source>
        <dbReference type="ARBA" id="ARBA00023136"/>
    </source>
</evidence>
<comment type="caution">
    <text evidence="11">The sequence shown here is derived from an EMBL/GenBank/DDBJ whole genome shotgun (WGS) entry which is preliminary data.</text>
</comment>
<comment type="subcellular location">
    <subcellularLocation>
        <location evidence="6">Cell membrane</location>
        <topology evidence="6">Multi-pass membrane protein</topology>
    </subcellularLocation>
    <subcellularLocation>
        <location evidence="1">Membrane</location>
        <topology evidence="1">Multi-pass membrane protein</topology>
    </subcellularLocation>
</comment>
<dbReference type="Proteomes" id="UP000316476">
    <property type="component" value="Unassembled WGS sequence"/>
</dbReference>
<dbReference type="PANTHER" id="PTHR11403">
    <property type="entry name" value="CYTOCHROME C OXIDASE SUBUNIT III"/>
    <property type="match status" value="1"/>
</dbReference>
<evidence type="ECO:0000313" key="12">
    <source>
        <dbReference type="Proteomes" id="UP000316476"/>
    </source>
</evidence>
<dbReference type="EC" id="1.9.3.1" evidence="11"/>
<dbReference type="GO" id="GO:0016491">
    <property type="term" value="F:oxidoreductase activity"/>
    <property type="evidence" value="ECO:0007669"/>
    <property type="project" value="UniProtKB-KW"/>
</dbReference>
<accession>A0A5C5YBN4</accession>
<evidence type="ECO:0000259" key="9">
    <source>
        <dbReference type="PROSITE" id="PS50253"/>
    </source>
</evidence>